<protein>
    <submittedName>
        <fullName evidence="1">MatP C-terminal ribbon-helix-helix domain</fullName>
    </submittedName>
</protein>
<organism evidence="1">
    <name type="scientific">Siphoviridae sp. ctuHg3</name>
    <dbReference type="NCBI Taxonomy" id="2823608"/>
    <lineage>
        <taxon>Viruses</taxon>
        <taxon>Duplodnaviria</taxon>
        <taxon>Heunggongvirae</taxon>
        <taxon>Uroviricota</taxon>
        <taxon>Caudoviricetes</taxon>
    </lineage>
</organism>
<evidence type="ECO:0000313" key="1">
    <source>
        <dbReference type="EMBL" id="DAD67348.1"/>
    </source>
</evidence>
<reference evidence="1" key="1">
    <citation type="journal article" date="2021" name="Proc. Natl. Acad. Sci. U.S.A.">
        <title>A Catalog of Tens of Thousands of Viruses from Human Metagenomes Reveals Hidden Associations with Chronic Diseases.</title>
        <authorList>
            <person name="Tisza M.J."/>
            <person name="Buck C.B."/>
        </authorList>
    </citation>
    <scope>NUCLEOTIDE SEQUENCE</scope>
    <source>
        <strain evidence="1">CtuHg3</strain>
    </source>
</reference>
<name>A0A8S5LBG8_9CAUD</name>
<dbReference type="EMBL" id="BK014675">
    <property type="protein sequence ID" value="DAD67348.1"/>
    <property type="molecule type" value="Genomic_DNA"/>
</dbReference>
<sequence>MKFKIKQDFYDWEANVKRLAGEELDLTDTRYAELVENFASNGVSVSDILEEVGGTESYNPVSYSPVSTVQAPQVYVSGETTPLSQGGV</sequence>
<accession>A0A8S5LBG8</accession>
<proteinExistence type="predicted"/>